<evidence type="ECO:0000313" key="2">
    <source>
        <dbReference type="Proteomes" id="UP000004994"/>
    </source>
</evidence>
<accession>A0A3Q7IZ19</accession>
<organism evidence="1">
    <name type="scientific">Solanum lycopersicum</name>
    <name type="common">Tomato</name>
    <name type="synonym">Lycopersicon esculentum</name>
    <dbReference type="NCBI Taxonomy" id="4081"/>
    <lineage>
        <taxon>Eukaryota</taxon>
        <taxon>Viridiplantae</taxon>
        <taxon>Streptophyta</taxon>
        <taxon>Embryophyta</taxon>
        <taxon>Tracheophyta</taxon>
        <taxon>Spermatophyta</taxon>
        <taxon>Magnoliopsida</taxon>
        <taxon>eudicotyledons</taxon>
        <taxon>Gunneridae</taxon>
        <taxon>Pentapetalae</taxon>
        <taxon>asterids</taxon>
        <taxon>lamiids</taxon>
        <taxon>Solanales</taxon>
        <taxon>Solanaceae</taxon>
        <taxon>Solanoideae</taxon>
        <taxon>Solaneae</taxon>
        <taxon>Solanum</taxon>
        <taxon>Solanum subgen. Lycopersicon</taxon>
    </lineage>
</organism>
<dbReference type="AlphaFoldDB" id="A0A3Q7IZ19"/>
<sequence length="96" mass="10649">MDICQKKAPMANTSFILLANFDTSDLLVSCVSSSGQTAYPLLMCWSPPPYTLPTFVERLGLWCSLDSSWKTFLVIPQHSCRGGNTQRIVPVLAPER</sequence>
<evidence type="ECO:0000313" key="1">
    <source>
        <dbReference type="EnsemblPlants" id="Solyc11g065690.2.1"/>
    </source>
</evidence>
<reference evidence="1" key="1">
    <citation type="journal article" date="2012" name="Nature">
        <title>The tomato genome sequence provides insights into fleshy fruit evolution.</title>
        <authorList>
            <consortium name="Tomato Genome Consortium"/>
        </authorList>
    </citation>
    <scope>NUCLEOTIDE SEQUENCE [LARGE SCALE GENOMIC DNA]</scope>
    <source>
        <strain evidence="1">cv. Heinz 1706</strain>
    </source>
</reference>
<name>A0A3Q7IZ19_SOLLC</name>
<dbReference type="EnsemblPlants" id="Solyc11g065690.2.1">
    <property type="protein sequence ID" value="Solyc11g065690.2.1"/>
    <property type="gene ID" value="Solyc11g065690.2"/>
</dbReference>
<dbReference type="Gramene" id="Solyc11g065690.2.1">
    <property type="protein sequence ID" value="Solyc11g065690.2.1"/>
    <property type="gene ID" value="Solyc11g065690.2"/>
</dbReference>
<keyword evidence="2" id="KW-1185">Reference proteome</keyword>
<proteinExistence type="predicted"/>
<protein>
    <submittedName>
        <fullName evidence="1">Uncharacterized protein</fullName>
    </submittedName>
</protein>
<reference evidence="1" key="2">
    <citation type="submission" date="2019-01" db="UniProtKB">
        <authorList>
            <consortium name="EnsemblPlants"/>
        </authorList>
    </citation>
    <scope>IDENTIFICATION</scope>
    <source>
        <strain evidence="1">cv. Heinz 1706</strain>
    </source>
</reference>
<dbReference type="Proteomes" id="UP000004994">
    <property type="component" value="Chromosome 11"/>
</dbReference>
<dbReference type="InParanoid" id="A0A3Q7IZ19"/>